<gene>
    <name evidence="1" type="ORF">AMSG_10284</name>
</gene>
<reference evidence="1 2" key="1">
    <citation type="submission" date="2010-05" db="EMBL/GenBank/DDBJ databases">
        <title>The Genome Sequence of Thecamonas trahens ATCC 50062.</title>
        <authorList>
            <consortium name="The Broad Institute Genome Sequencing Platform"/>
            <person name="Russ C."/>
            <person name="Cuomo C."/>
            <person name="Shea T."/>
            <person name="Young S.K."/>
            <person name="Zeng Q."/>
            <person name="Koehrsen M."/>
            <person name="Haas B."/>
            <person name="Borodovsky M."/>
            <person name="Guigo R."/>
            <person name="Alvarado L."/>
            <person name="Berlin A."/>
            <person name="Bochicchio J."/>
            <person name="Borenstein D."/>
            <person name="Chapman S."/>
            <person name="Chen Z."/>
            <person name="Freedman E."/>
            <person name="Gellesch M."/>
            <person name="Goldberg J."/>
            <person name="Griggs A."/>
            <person name="Gujja S."/>
            <person name="Heilman E."/>
            <person name="Heiman D."/>
            <person name="Hepburn T."/>
            <person name="Howarth C."/>
            <person name="Jen D."/>
            <person name="Larson L."/>
            <person name="Mehta T."/>
            <person name="Park D."/>
            <person name="Pearson M."/>
            <person name="Roberts A."/>
            <person name="Saif S."/>
            <person name="Shenoy N."/>
            <person name="Sisk P."/>
            <person name="Stolte C."/>
            <person name="Sykes S."/>
            <person name="Thomson T."/>
            <person name="Walk T."/>
            <person name="White J."/>
            <person name="Yandava C."/>
            <person name="Burger G."/>
            <person name="Gray M.W."/>
            <person name="Holland P.W.H."/>
            <person name="King N."/>
            <person name="Lang F.B.F."/>
            <person name="Roger A.J."/>
            <person name="Ruiz-Trillo I."/>
            <person name="Lander E."/>
            <person name="Nusbaum C."/>
        </authorList>
    </citation>
    <scope>NUCLEOTIDE SEQUENCE [LARGE SCALE GENOMIC DNA]</scope>
    <source>
        <strain evidence="1 2">ATCC 50062</strain>
    </source>
</reference>
<name>A0A0L0DQJ1_THETB</name>
<organism evidence="1 2">
    <name type="scientific">Thecamonas trahens ATCC 50062</name>
    <dbReference type="NCBI Taxonomy" id="461836"/>
    <lineage>
        <taxon>Eukaryota</taxon>
        <taxon>Apusozoa</taxon>
        <taxon>Apusomonadida</taxon>
        <taxon>Apusomonadidae</taxon>
        <taxon>Thecamonas</taxon>
    </lineage>
</organism>
<evidence type="ECO:0000313" key="2">
    <source>
        <dbReference type="Proteomes" id="UP000054408"/>
    </source>
</evidence>
<dbReference type="EMBL" id="GL349488">
    <property type="protein sequence ID" value="KNC54301.1"/>
    <property type="molecule type" value="Genomic_DNA"/>
</dbReference>
<proteinExistence type="predicted"/>
<dbReference type="Proteomes" id="UP000054408">
    <property type="component" value="Unassembled WGS sequence"/>
</dbReference>
<evidence type="ECO:0000313" key="1">
    <source>
        <dbReference type="EMBL" id="KNC54301.1"/>
    </source>
</evidence>
<accession>A0A0L0DQJ1</accession>
<dbReference type="RefSeq" id="XP_013753763.1">
    <property type="nucleotide sequence ID" value="XM_013898309.1"/>
</dbReference>
<dbReference type="AlphaFoldDB" id="A0A0L0DQJ1"/>
<dbReference type="GeneID" id="25568545"/>
<keyword evidence="2" id="KW-1185">Reference proteome</keyword>
<protein>
    <submittedName>
        <fullName evidence="1">Uncharacterized protein</fullName>
    </submittedName>
</protein>
<sequence length="367" mass="40040">MLDKPRRAQMTEACTGTLYGDRAAATVRIAALAYVSLVSRTKDRTVLVDLASPSSPAACVVAVPSKLVRRLTRKYARPSYATPFCISLVKLTPTMRKLPGMMAYELALRAELLERNAYRKFSRVPHTTDATLFSLRYGSLFTTRHRLRFFTRASSSSSSPSQALVIAGFLGVYLAAFVDDAPVHEPAQDHPLHLAPSSLNVLRRTLSDVEPGATPRSIDTSRLIELPISRQDRLGELGYEALCVWEPDIDLKLLRAPTLSAGSETASGPAGPIRIMLIVDVNLYPLATPIRFIKPLAIDVDEHRAPLGPPSRAAIPIGFDTLHDRLIHASPPINVINADLAVSATKSAGKLAVSHLHRRLCATDHHL</sequence>